<dbReference type="Proteomes" id="UP000449547">
    <property type="component" value="Unassembled WGS sequence"/>
</dbReference>
<feature type="coiled-coil region" evidence="1">
    <location>
        <begin position="87"/>
        <end position="121"/>
    </location>
</feature>
<evidence type="ECO:0000313" key="3">
    <source>
        <dbReference type="EMBL" id="KAA8908748.1"/>
    </source>
</evidence>
<keyword evidence="4" id="KW-1185">Reference proteome</keyword>
<gene>
    <name evidence="3" type="ORF">DIURU_000061</name>
</gene>
<organism evidence="3 4">
    <name type="scientific">Diutina rugosa</name>
    <name type="common">Yeast</name>
    <name type="synonym">Candida rugosa</name>
    <dbReference type="NCBI Taxonomy" id="5481"/>
    <lineage>
        <taxon>Eukaryota</taxon>
        <taxon>Fungi</taxon>
        <taxon>Dikarya</taxon>
        <taxon>Ascomycota</taxon>
        <taxon>Saccharomycotina</taxon>
        <taxon>Pichiomycetes</taxon>
        <taxon>Debaryomycetaceae</taxon>
        <taxon>Diutina</taxon>
    </lineage>
</organism>
<dbReference type="VEuPathDB" id="FungiDB:DIURU_000061"/>
<dbReference type="EMBL" id="SWFT01000004">
    <property type="protein sequence ID" value="KAA8908748.1"/>
    <property type="molecule type" value="Genomic_DNA"/>
</dbReference>
<feature type="region of interest" description="Disordered" evidence="2">
    <location>
        <begin position="1"/>
        <end position="27"/>
    </location>
</feature>
<evidence type="ECO:0000256" key="1">
    <source>
        <dbReference type="SAM" id="Coils"/>
    </source>
</evidence>
<dbReference type="RefSeq" id="XP_034015176.1">
    <property type="nucleotide sequence ID" value="XM_034158877.1"/>
</dbReference>
<accession>A0A642V043</accession>
<name>A0A642V043_DIURU</name>
<dbReference type="AlphaFoldDB" id="A0A642V043"/>
<evidence type="ECO:0000256" key="2">
    <source>
        <dbReference type="SAM" id="MobiDB-lite"/>
    </source>
</evidence>
<proteinExistence type="predicted"/>
<evidence type="ECO:0000313" key="4">
    <source>
        <dbReference type="Proteomes" id="UP000449547"/>
    </source>
</evidence>
<protein>
    <submittedName>
        <fullName evidence="3">Uncharacterized protein</fullName>
    </submittedName>
</protein>
<dbReference type="GeneID" id="54778714"/>
<keyword evidence="1" id="KW-0175">Coiled coil</keyword>
<sequence>MLHSSNETQPEASATGVPTNSSQQPGVSATGQFLRLLPTAEDRWRVVDFISKMRETDSEYKEKRSAISRELVGLVGYLIVQLHGFDNREWETLLQALEKSMDDHKQAITEIEAEYRAQEARLNNPDAEQFSDFQRKVAELELKLPLQQRQILHANLKLSPENHGKVEQCVDDMMRNIQLLEHSRREVEDRLHYQPSSNDVQVVAESNEALWLRVPTENGRENIRLNFKTNVFTSNVIDEDQGRGMINMWNND</sequence>
<comment type="caution">
    <text evidence="3">The sequence shown here is derived from an EMBL/GenBank/DDBJ whole genome shotgun (WGS) entry which is preliminary data.</text>
</comment>
<reference evidence="3 4" key="1">
    <citation type="submission" date="2019-07" db="EMBL/GenBank/DDBJ databases">
        <title>Genome assembly of two rare yeast pathogens: Diutina rugosa and Trichomonascus ciferrii.</title>
        <authorList>
            <person name="Mixao V."/>
            <person name="Saus E."/>
            <person name="Hansen A."/>
            <person name="Lass-Flor C."/>
            <person name="Gabaldon T."/>
        </authorList>
    </citation>
    <scope>NUCLEOTIDE SEQUENCE [LARGE SCALE GENOMIC DNA]</scope>
    <source>
        <strain evidence="3 4">CBS 613</strain>
    </source>
</reference>